<name>A0A5C3L1W1_COPMA</name>
<protein>
    <submittedName>
        <fullName evidence="3">Uncharacterized protein</fullName>
    </submittedName>
</protein>
<sequence length="633" mass="69008">MAKPIPVVSTDSTGPIAFSDHRPRRSQPAVQRRRKPFRVAKSHLLAPSSTLLSLLAAVVSSSVAEGSPAPPTFLCPSIEPTPTPTQRKRRREPTPTSSTLPAVSSVLKTRTRTPQSRALYRSDLPHKYEQGEDGVWRKTDYLLYGYCTNCGSLLDGQLSQNNVSMPNNANSTTNQPDHLPPGWSPVQRPHPSHTTLILAMSLVLAFFICFLIIGCLFWRKTIRRKFKERDLEKKGKGKAKRKRGERGGLADEEEREIQNEKQSRAKMKLWARATARFKSNSLQSTRLRKGKLVFNSLRPSETTTGTRTEDARDSVASGPSTPPRSPPSSRPLSRRSSSASFHQEPANSTSDTATSANSTPIPTINLVPPVPSTSQQAPPAYQQKSHHIQTEPLDGLYAHDECTTRSLHSGSRRPSSSSFAVSSESGSGELGAPPIPNAHVATDDKAVLARLAELASFPPADESPESASLPAVSAPEWRDEELEDFVAQQTTSDDLAGRSIASSSLFPPPPSKPALMAPNFYDYPYSFEEDMASMEPEFGPSAPPFEEIPNSPLSDGADMQRLASAPPLIDDDDFYAPDTVHIASSPQPLPDGQDQDQRNANTASAETQGTTTAQEDLSELRGDEVHVLPVYRP</sequence>
<feature type="compositionally biased region" description="Low complexity" evidence="1">
    <location>
        <begin position="330"/>
        <end position="359"/>
    </location>
</feature>
<feature type="region of interest" description="Disordered" evidence="1">
    <location>
        <begin position="456"/>
        <end position="478"/>
    </location>
</feature>
<feature type="region of interest" description="Disordered" evidence="1">
    <location>
        <begin position="534"/>
        <end position="633"/>
    </location>
</feature>
<accession>A0A5C3L1W1</accession>
<organism evidence="3 4">
    <name type="scientific">Coprinopsis marcescibilis</name>
    <name type="common">Agaric fungus</name>
    <name type="synonym">Psathyrella marcescibilis</name>
    <dbReference type="NCBI Taxonomy" id="230819"/>
    <lineage>
        <taxon>Eukaryota</taxon>
        <taxon>Fungi</taxon>
        <taxon>Dikarya</taxon>
        <taxon>Basidiomycota</taxon>
        <taxon>Agaricomycotina</taxon>
        <taxon>Agaricomycetes</taxon>
        <taxon>Agaricomycetidae</taxon>
        <taxon>Agaricales</taxon>
        <taxon>Agaricineae</taxon>
        <taxon>Psathyrellaceae</taxon>
        <taxon>Coprinopsis</taxon>
    </lineage>
</organism>
<dbReference type="STRING" id="230819.A0A5C3L1W1"/>
<proteinExistence type="predicted"/>
<reference evidence="3 4" key="1">
    <citation type="journal article" date="2019" name="Nat. Ecol. Evol.">
        <title>Megaphylogeny resolves global patterns of mushroom evolution.</title>
        <authorList>
            <person name="Varga T."/>
            <person name="Krizsan K."/>
            <person name="Foldi C."/>
            <person name="Dima B."/>
            <person name="Sanchez-Garcia M."/>
            <person name="Sanchez-Ramirez S."/>
            <person name="Szollosi G.J."/>
            <person name="Szarkandi J.G."/>
            <person name="Papp V."/>
            <person name="Albert L."/>
            <person name="Andreopoulos W."/>
            <person name="Angelini C."/>
            <person name="Antonin V."/>
            <person name="Barry K.W."/>
            <person name="Bougher N.L."/>
            <person name="Buchanan P."/>
            <person name="Buyck B."/>
            <person name="Bense V."/>
            <person name="Catcheside P."/>
            <person name="Chovatia M."/>
            <person name="Cooper J."/>
            <person name="Damon W."/>
            <person name="Desjardin D."/>
            <person name="Finy P."/>
            <person name="Geml J."/>
            <person name="Haridas S."/>
            <person name="Hughes K."/>
            <person name="Justo A."/>
            <person name="Karasinski D."/>
            <person name="Kautmanova I."/>
            <person name="Kiss B."/>
            <person name="Kocsube S."/>
            <person name="Kotiranta H."/>
            <person name="LaButti K.M."/>
            <person name="Lechner B.E."/>
            <person name="Liimatainen K."/>
            <person name="Lipzen A."/>
            <person name="Lukacs Z."/>
            <person name="Mihaltcheva S."/>
            <person name="Morgado L.N."/>
            <person name="Niskanen T."/>
            <person name="Noordeloos M.E."/>
            <person name="Ohm R.A."/>
            <person name="Ortiz-Santana B."/>
            <person name="Ovrebo C."/>
            <person name="Racz N."/>
            <person name="Riley R."/>
            <person name="Savchenko A."/>
            <person name="Shiryaev A."/>
            <person name="Soop K."/>
            <person name="Spirin V."/>
            <person name="Szebenyi C."/>
            <person name="Tomsovsky M."/>
            <person name="Tulloss R.E."/>
            <person name="Uehling J."/>
            <person name="Grigoriev I.V."/>
            <person name="Vagvolgyi C."/>
            <person name="Papp T."/>
            <person name="Martin F.M."/>
            <person name="Miettinen O."/>
            <person name="Hibbett D.S."/>
            <person name="Nagy L.G."/>
        </authorList>
    </citation>
    <scope>NUCLEOTIDE SEQUENCE [LARGE SCALE GENOMIC DNA]</scope>
    <source>
        <strain evidence="3 4">CBS 121175</strain>
    </source>
</reference>
<evidence type="ECO:0000313" key="4">
    <source>
        <dbReference type="Proteomes" id="UP000307440"/>
    </source>
</evidence>
<feature type="compositionally biased region" description="Pro residues" evidence="1">
    <location>
        <begin position="68"/>
        <end position="83"/>
    </location>
</feature>
<keyword evidence="2" id="KW-0472">Membrane</keyword>
<feature type="region of interest" description="Disordered" evidence="1">
    <location>
        <begin position="68"/>
        <end position="113"/>
    </location>
</feature>
<dbReference type="Proteomes" id="UP000307440">
    <property type="component" value="Unassembled WGS sequence"/>
</dbReference>
<evidence type="ECO:0000256" key="1">
    <source>
        <dbReference type="SAM" id="MobiDB-lite"/>
    </source>
</evidence>
<dbReference type="OrthoDB" id="2756128at2759"/>
<keyword evidence="4" id="KW-1185">Reference proteome</keyword>
<feature type="region of interest" description="Disordered" evidence="1">
    <location>
        <begin position="1"/>
        <end position="35"/>
    </location>
</feature>
<feature type="compositionally biased region" description="Polar residues" evidence="1">
    <location>
        <begin position="297"/>
        <end position="306"/>
    </location>
</feature>
<feature type="compositionally biased region" description="Low complexity" evidence="1">
    <location>
        <begin position="405"/>
        <end position="427"/>
    </location>
</feature>
<dbReference type="EMBL" id="ML210171">
    <property type="protein sequence ID" value="TFK26787.1"/>
    <property type="molecule type" value="Genomic_DNA"/>
</dbReference>
<feature type="region of interest" description="Disordered" evidence="1">
    <location>
        <begin position="404"/>
        <end position="438"/>
    </location>
</feature>
<feature type="transmembrane region" description="Helical" evidence="2">
    <location>
        <begin position="196"/>
        <end position="218"/>
    </location>
</feature>
<evidence type="ECO:0000256" key="2">
    <source>
        <dbReference type="SAM" id="Phobius"/>
    </source>
</evidence>
<feature type="region of interest" description="Disordered" evidence="1">
    <location>
        <begin position="293"/>
        <end position="387"/>
    </location>
</feature>
<feature type="compositionally biased region" description="Polar residues" evidence="1">
    <location>
        <begin position="97"/>
        <end position="113"/>
    </location>
</feature>
<evidence type="ECO:0000313" key="3">
    <source>
        <dbReference type="EMBL" id="TFK26787.1"/>
    </source>
</evidence>
<dbReference type="AlphaFoldDB" id="A0A5C3L1W1"/>
<keyword evidence="2" id="KW-0812">Transmembrane</keyword>
<feature type="compositionally biased region" description="Pro residues" evidence="1">
    <location>
        <begin position="320"/>
        <end position="329"/>
    </location>
</feature>
<gene>
    <name evidence="3" type="ORF">FA15DRAFT_702538</name>
</gene>
<feature type="compositionally biased region" description="Basic residues" evidence="1">
    <location>
        <begin position="235"/>
        <end position="244"/>
    </location>
</feature>
<keyword evidence="2" id="KW-1133">Transmembrane helix</keyword>
<feature type="compositionally biased region" description="Polar residues" evidence="1">
    <location>
        <begin position="598"/>
        <end position="615"/>
    </location>
</feature>
<feature type="region of interest" description="Disordered" evidence="1">
    <location>
        <begin position="230"/>
        <end position="265"/>
    </location>
</feature>